<dbReference type="AlphaFoldDB" id="D5ZWA3"/>
<feature type="compositionally biased region" description="Low complexity" evidence="1">
    <location>
        <begin position="1"/>
        <end position="16"/>
    </location>
</feature>
<keyword evidence="2" id="KW-1133">Transmembrane helix</keyword>
<keyword evidence="2" id="KW-0472">Membrane</keyword>
<feature type="transmembrane region" description="Helical" evidence="2">
    <location>
        <begin position="85"/>
        <end position="103"/>
    </location>
</feature>
<sequence>MPPETASLTPTASSLTDRQRGPVSQPPAVRNDQVNNTRSRQPHSSSTSRTLASHNQAPGGTMSQQYPPQPQQPGYGEPQQPGSNGLATTALVLGIISVVVSFIPVLNVVVWPLAILGVIFGAIGLSKAGKVRKGKGAGITGLVTSAVAIMMFFAMNALFFSAVDKASEELDKSYDSTTVGDGKSKTGGAKESEVMKDFKVTKCDVVTGDFGIKEMAIHVDYANNGDRRYSYFVEGEVLADGKKVNDFMSTAENLAPGQKFTDKDAGALVNADEIKDAKKLECKTIKASRTDF</sequence>
<dbReference type="Proteomes" id="UP000003824">
    <property type="component" value="Unassembled WGS sequence"/>
</dbReference>
<evidence type="ECO:0000256" key="2">
    <source>
        <dbReference type="SAM" id="Phobius"/>
    </source>
</evidence>
<dbReference type="eggNOG" id="ENOG50335R8">
    <property type="taxonomic scope" value="Bacteria"/>
</dbReference>
<accession>D5ZWA3</accession>
<feature type="region of interest" description="Disordered" evidence="1">
    <location>
        <begin position="1"/>
        <end position="82"/>
    </location>
</feature>
<protein>
    <recommendedName>
        <fullName evidence="5">DUF4190 domain-containing protein</fullName>
    </recommendedName>
</protein>
<evidence type="ECO:0000313" key="3">
    <source>
        <dbReference type="EMBL" id="EFE68893.2"/>
    </source>
</evidence>
<feature type="compositionally biased region" description="Polar residues" evidence="1">
    <location>
        <begin position="32"/>
        <end position="63"/>
    </location>
</feature>
<feature type="compositionally biased region" description="Low complexity" evidence="1">
    <location>
        <begin position="72"/>
        <end position="82"/>
    </location>
</feature>
<feature type="transmembrane region" description="Helical" evidence="2">
    <location>
        <begin position="137"/>
        <end position="160"/>
    </location>
</feature>
<evidence type="ECO:0000313" key="4">
    <source>
        <dbReference type="Proteomes" id="UP000003824"/>
    </source>
</evidence>
<organism evidence="3 4">
    <name type="scientific">Streptomyces viridosporus (strain ATCC 14672 / DSM 40746 / JCM 4963 / KCTC 9882 / NRRL B-12104 / FH 1290)</name>
    <name type="common">Streptomyces ghanaensis</name>
    <dbReference type="NCBI Taxonomy" id="566461"/>
    <lineage>
        <taxon>Bacteria</taxon>
        <taxon>Bacillati</taxon>
        <taxon>Actinomycetota</taxon>
        <taxon>Actinomycetes</taxon>
        <taxon>Kitasatosporales</taxon>
        <taxon>Streptomycetaceae</taxon>
        <taxon>Streptomyces</taxon>
    </lineage>
</organism>
<dbReference type="EMBL" id="DS999641">
    <property type="protein sequence ID" value="EFE68893.2"/>
    <property type="molecule type" value="Genomic_DNA"/>
</dbReference>
<keyword evidence="2" id="KW-0812">Transmembrane</keyword>
<evidence type="ECO:0008006" key="5">
    <source>
        <dbReference type="Google" id="ProtNLM"/>
    </source>
</evidence>
<name>D5ZWA3_STRV1</name>
<evidence type="ECO:0000256" key="1">
    <source>
        <dbReference type="SAM" id="MobiDB-lite"/>
    </source>
</evidence>
<proteinExistence type="predicted"/>
<reference evidence="4" key="1">
    <citation type="submission" date="2008-12" db="EMBL/GenBank/DDBJ databases">
        <title>Annotation of Streptomyces ghanaensis ATCC 14672.</title>
        <authorList>
            <consortium name="The Broad Institute Genome Sequencing Platform"/>
            <consortium name="Broad Institute Microbial Sequencing Center"/>
            <person name="Fischbach M."/>
            <person name="Ward D."/>
            <person name="Young S."/>
            <person name="Kodira C.D."/>
            <person name="Zeng Q."/>
            <person name="Koehrsen M."/>
            <person name="Godfrey P."/>
            <person name="Alvarado L."/>
            <person name="Berlin A.M."/>
            <person name="Borenstein D."/>
            <person name="Chen Z."/>
            <person name="Engels R."/>
            <person name="Freedman E."/>
            <person name="Gellesch M."/>
            <person name="Goldberg J."/>
            <person name="Griggs A."/>
            <person name="Gujja S."/>
            <person name="Heiman D.I."/>
            <person name="Hepburn T.A."/>
            <person name="Howarth C."/>
            <person name="Jen D."/>
            <person name="Larson L."/>
            <person name="Lewis B."/>
            <person name="Mehta T."/>
            <person name="Park D."/>
            <person name="Pearson M."/>
            <person name="Roberts A."/>
            <person name="Saif S."/>
            <person name="Shea T.D."/>
            <person name="Shenoy N."/>
            <person name="Sisk P."/>
            <person name="Stolte C."/>
            <person name="Sykes S.N."/>
            <person name="Walk T."/>
            <person name="White J."/>
            <person name="Yandava C."/>
            <person name="Straight P."/>
            <person name="Clardy J."/>
            <person name="Hung D."/>
            <person name="Kolter R."/>
            <person name="Mekalanos J."/>
            <person name="Walker S."/>
            <person name="Walsh C.T."/>
            <person name="Wieland B.L.C."/>
            <person name="Ilzarbe M."/>
            <person name="Galagan J."/>
            <person name="Nusbaum C."/>
            <person name="Birren B."/>
        </authorList>
    </citation>
    <scope>NUCLEOTIDE SEQUENCE [LARGE SCALE GENOMIC DNA]</scope>
    <source>
        <strain evidence="4">ATCC 14672 / DSM 40746 / JCM 4963 / KCTC 9882 / NRRL B-12104 / FH 1290</strain>
    </source>
</reference>
<gene>
    <name evidence="3" type="ORF">SSFG_04136</name>
</gene>